<feature type="domain" description="LysR substrate-binding" evidence="1">
    <location>
        <begin position="2"/>
        <end position="115"/>
    </location>
</feature>
<protein>
    <recommendedName>
        <fullName evidence="1">LysR substrate-binding domain-containing protein</fullName>
    </recommendedName>
</protein>
<name>H3KF64_9BURK</name>
<evidence type="ECO:0000313" key="2">
    <source>
        <dbReference type="EMBL" id="EHY31235.1"/>
    </source>
</evidence>
<proteinExistence type="predicted"/>
<dbReference type="InterPro" id="IPR005119">
    <property type="entry name" value="LysR_subst-bd"/>
</dbReference>
<dbReference type="HOGENOM" id="CLU_1703340_0_0_4"/>
<dbReference type="STRING" id="762967.HMPREF9440_01380"/>
<dbReference type="Pfam" id="PF03466">
    <property type="entry name" value="LysR_substrate"/>
    <property type="match status" value="1"/>
</dbReference>
<evidence type="ECO:0000259" key="1">
    <source>
        <dbReference type="Pfam" id="PF03466"/>
    </source>
</evidence>
<keyword evidence="3" id="KW-1185">Reference proteome</keyword>
<dbReference type="EMBL" id="AFBQ01000195">
    <property type="protein sequence ID" value="EHY31235.1"/>
    <property type="molecule type" value="Genomic_DNA"/>
</dbReference>
<dbReference type="PATRIC" id="fig|762967.3.peg.1087"/>
<comment type="caution">
    <text evidence="2">The sequence shown here is derived from an EMBL/GenBank/DDBJ whole genome shotgun (WGS) entry which is preliminary data.</text>
</comment>
<sequence>MLVGPRGHALPESVADLRIYGATRPFIGNTPESSDHDEAERLLRILDVAPERRIAVSSSYALVGLVAELGGWSLVPATNLWCGQAFAARLKVARVPGDMQVTRTMWAVADAGSRFPELELTAAAAQAVVREHLAGALASVLPELAGEIEVLSGA</sequence>
<gene>
    <name evidence="2" type="ORF">HMPREF9440_01380</name>
</gene>
<evidence type="ECO:0000313" key="3">
    <source>
        <dbReference type="Proteomes" id="UP000004956"/>
    </source>
</evidence>
<dbReference type="SUPFAM" id="SSF53850">
    <property type="entry name" value="Periplasmic binding protein-like II"/>
    <property type="match status" value="1"/>
</dbReference>
<dbReference type="Proteomes" id="UP000004956">
    <property type="component" value="Unassembled WGS sequence"/>
</dbReference>
<organism evidence="2 3">
    <name type="scientific">Sutterella parvirubra YIT 11816</name>
    <dbReference type="NCBI Taxonomy" id="762967"/>
    <lineage>
        <taxon>Bacteria</taxon>
        <taxon>Pseudomonadati</taxon>
        <taxon>Pseudomonadota</taxon>
        <taxon>Betaproteobacteria</taxon>
        <taxon>Burkholderiales</taxon>
        <taxon>Sutterellaceae</taxon>
        <taxon>Sutterella</taxon>
    </lineage>
</organism>
<accession>H3KF64</accession>
<dbReference type="AlphaFoldDB" id="H3KF64"/>
<reference evidence="2 3" key="1">
    <citation type="submission" date="2011-11" db="EMBL/GenBank/DDBJ databases">
        <authorList>
            <person name="Weinstock G."/>
            <person name="Sodergren E."/>
            <person name="Clifton S."/>
            <person name="Fulton L."/>
            <person name="Fulton B."/>
            <person name="Courtney L."/>
            <person name="Fronick C."/>
            <person name="Harrison M."/>
            <person name="Strong C."/>
            <person name="Farmer C."/>
            <person name="Delahaunty K."/>
            <person name="Markovic C."/>
            <person name="Hall O."/>
            <person name="Minx P."/>
            <person name="Tomlinson C."/>
            <person name="Mitreva M."/>
            <person name="Hou S."/>
            <person name="Chen J."/>
            <person name="Wollam A."/>
            <person name="Pepin K.H."/>
            <person name="Johnson M."/>
            <person name="Bhonagiri V."/>
            <person name="Zhang X."/>
            <person name="Suruliraj S."/>
            <person name="Warren W."/>
            <person name="Chinwalla A."/>
            <person name="Mardis E.R."/>
            <person name="Wilson R.K."/>
        </authorList>
    </citation>
    <scope>NUCLEOTIDE SEQUENCE [LARGE SCALE GENOMIC DNA]</scope>
    <source>
        <strain evidence="2 3">YIT 11816</strain>
    </source>
</reference>